<name>A0A8J3ZDE8_9ACTN</name>
<comment type="caution">
    <text evidence="1">The sequence shown here is derived from an EMBL/GenBank/DDBJ whole genome shotgun (WGS) entry which is preliminary data.</text>
</comment>
<dbReference type="Proteomes" id="UP000612585">
    <property type="component" value="Unassembled WGS sequence"/>
</dbReference>
<accession>A0A8J3ZDE8</accession>
<protein>
    <submittedName>
        <fullName evidence="1">Uncharacterized protein</fullName>
    </submittedName>
</protein>
<evidence type="ECO:0000313" key="1">
    <source>
        <dbReference type="EMBL" id="GIJ60847.1"/>
    </source>
</evidence>
<organism evidence="1 2">
    <name type="scientific">Virgisporangium aurantiacum</name>
    <dbReference type="NCBI Taxonomy" id="175570"/>
    <lineage>
        <taxon>Bacteria</taxon>
        <taxon>Bacillati</taxon>
        <taxon>Actinomycetota</taxon>
        <taxon>Actinomycetes</taxon>
        <taxon>Micromonosporales</taxon>
        <taxon>Micromonosporaceae</taxon>
        <taxon>Virgisporangium</taxon>
    </lineage>
</organism>
<proteinExistence type="predicted"/>
<sequence length="75" mass="8282">MDVDEPRAHDPARHVAFVGISDGRPDRFDAAVADEDVGVPWRRARPVDDQAAGEEEITGHFRATSMWNVVPYGHG</sequence>
<gene>
    <name evidence="1" type="ORF">Vau01_083630</name>
</gene>
<dbReference type="AlphaFoldDB" id="A0A8J3ZDE8"/>
<evidence type="ECO:0000313" key="2">
    <source>
        <dbReference type="Proteomes" id="UP000612585"/>
    </source>
</evidence>
<reference evidence="1" key="1">
    <citation type="submission" date="2021-01" db="EMBL/GenBank/DDBJ databases">
        <title>Whole genome shotgun sequence of Virgisporangium aurantiacum NBRC 16421.</title>
        <authorList>
            <person name="Komaki H."/>
            <person name="Tamura T."/>
        </authorList>
    </citation>
    <scope>NUCLEOTIDE SEQUENCE</scope>
    <source>
        <strain evidence="1">NBRC 16421</strain>
    </source>
</reference>
<dbReference type="EMBL" id="BOPG01000061">
    <property type="protein sequence ID" value="GIJ60847.1"/>
    <property type="molecule type" value="Genomic_DNA"/>
</dbReference>
<keyword evidence="2" id="KW-1185">Reference proteome</keyword>